<organism evidence="1 2">
    <name type="scientific">Dentiscutata erythropus</name>
    <dbReference type="NCBI Taxonomy" id="1348616"/>
    <lineage>
        <taxon>Eukaryota</taxon>
        <taxon>Fungi</taxon>
        <taxon>Fungi incertae sedis</taxon>
        <taxon>Mucoromycota</taxon>
        <taxon>Glomeromycotina</taxon>
        <taxon>Glomeromycetes</taxon>
        <taxon>Diversisporales</taxon>
        <taxon>Gigasporaceae</taxon>
        <taxon>Dentiscutata</taxon>
    </lineage>
</organism>
<dbReference type="EMBL" id="CAJVPY010018367">
    <property type="protein sequence ID" value="CAG8766704.1"/>
    <property type="molecule type" value="Genomic_DNA"/>
</dbReference>
<accession>A0A9N9J6X2</accession>
<dbReference type="AlphaFoldDB" id="A0A9N9J6X2"/>
<proteinExistence type="predicted"/>
<dbReference type="Proteomes" id="UP000789405">
    <property type="component" value="Unassembled WGS sequence"/>
</dbReference>
<evidence type="ECO:0000313" key="1">
    <source>
        <dbReference type="EMBL" id="CAG8766704.1"/>
    </source>
</evidence>
<evidence type="ECO:0000313" key="2">
    <source>
        <dbReference type="Proteomes" id="UP000789405"/>
    </source>
</evidence>
<keyword evidence="2" id="KW-1185">Reference proteome</keyword>
<reference evidence="1" key="1">
    <citation type="submission" date="2021-06" db="EMBL/GenBank/DDBJ databases">
        <authorList>
            <person name="Kallberg Y."/>
            <person name="Tangrot J."/>
            <person name="Rosling A."/>
        </authorList>
    </citation>
    <scope>NUCLEOTIDE SEQUENCE</scope>
    <source>
        <strain evidence="1">MA453B</strain>
    </source>
</reference>
<gene>
    <name evidence="1" type="ORF">DERYTH_LOCUS18302</name>
</gene>
<sequence length="82" mass="9664">MPTRWFQDNTLSKVDLASNELFIEALSKSLKKLSNNSLQQTYSILKHYKNIQEDKEASRKTDMQIKKRILKDIDNPNYCLMV</sequence>
<feature type="non-terminal residue" evidence="1">
    <location>
        <position position="1"/>
    </location>
</feature>
<name>A0A9N9J6X2_9GLOM</name>
<protein>
    <submittedName>
        <fullName evidence="1">7816_t:CDS:1</fullName>
    </submittedName>
</protein>
<comment type="caution">
    <text evidence="1">The sequence shown here is derived from an EMBL/GenBank/DDBJ whole genome shotgun (WGS) entry which is preliminary data.</text>
</comment>